<keyword evidence="4" id="KW-1185">Reference proteome</keyword>
<feature type="chain" id="PRO_5042086735" description="Secreted protein" evidence="2">
    <location>
        <begin position="22"/>
        <end position="278"/>
    </location>
</feature>
<accession>A0AAD7DAT4</accession>
<keyword evidence="2" id="KW-0732">Signal</keyword>
<name>A0AAD7DAT4_MYCRO</name>
<feature type="region of interest" description="Disordered" evidence="1">
    <location>
        <begin position="223"/>
        <end position="278"/>
    </location>
</feature>
<reference evidence="3" key="1">
    <citation type="submission" date="2023-03" db="EMBL/GenBank/DDBJ databases">
        <title>Massive genome expansion in bonnet fungi (Mycena s.s.) driven by repeated elements and novel gene families across ecological guilds.</title>
        <authorList>
            <consortium name="Lawrence Berkeley National Laboratory"/>
            <person name="Harder C.B."/>
            <person name="Miyauchi S."/>
            <person name="Viragh M."/>
            <person name="Kuo A."/>
            <person name="Thoen E."/>
            <person name="Andreopoulos B."/>
            <person name="Lu D."/>
            <person name="Skrede I."/>
            <person name="Drula E."/>
            <person name="Henrissat B."/>
            <person name="Morin E."/>
            <person name="Kohler A."/>
            <person name="Barry K."/>
            <person name="LaButti K."/>
            <person name="Morin E."/>
            <person name="Salamov A."/>
            <person name="Lipzen A."/>
            <person name="Mereny Z."/>
            <person name="Hegedus B."/>
            <person name="Baldrian P."/>
            <person name="Stursova M."/>
            <person name="Weitz H."/>
            <person name="Taylor A."/>
            <person name="Grigoriev I.V."/>
            <person name="Nagy L.G."/>
            <person name="Martin F."/>
            <person name="Kauserud H."/>
        </authorList>
    </citation>
    <scope>NUCLEOTIDE SEQUENCE</scope>
    <source>
        <strain evidence="3">CBHHK067</strain>
    </source>
</reference>
<feature type="compositionally biased region" description="Polar residues" evidence="1">
    <location>
        <begin position="235"/>
        <end position="245"/>
    </location>
</feature>
<feature type="compositionally biased region" description="Basic residues" evidence="1">
    <location>
        <begin position="269"/>
        <end position="278"/>
    </location>
</feature>
<comment type="caution">
    <text evidence="3">The sequence shown here is derived from an EMBL/GenBank/DDBJ whole genome shotgun (WGS) entry which is preliminary data.</text>
</comment>
<dbReference type="Proteomes" id="UP001221757">
    <property type="component" value="Unassembled WGS sequence"/>
</dbReference>
<gene>
    <name evidence="3" type="ORF">B0H17DRAFT_1136437</name>
</gene>
<feature type="signal peptide" evidence="2">
    <location>
        <begin position="1"/>
        <end position="21"/>
    </location>
</feature>
<proteinExistence type="predicted"/>
<evidence type="ECO:0000256" key="2">
    <source>
        <dbReference type="SAM" id="SignalP"/>
    </source>
</evidence>
<evidence type="ECO:0000313" key="4">
    <source>
        <dbReference type="Proteomes" id="UP001221757"/>
    </source>
</evidence>
<feature type="compositionally biased region" description="Acidic residues" evidence="1">
    <location>
        <begin position="112"/>
        <end position="127"/>
    </location>
</feature>
<feature type="compositionally biased region" description="Acidic residues" evidence="1">
    <location>
        <begin position="136"/>
        <end position="147"/>
    </location>
</feature>
<feature type="region of interest" description="Disordered" evidence="1">
    <location>
        <begin position="107"/>
        <end position="149"/>
    </location>
</feature>
<evidence type="ECO:0000313" key="3">
    <source>
        <dbReference type="EMBL" id="KAJ7687109.1"/>
    </source>
</evidence>
<dbReference type="PROSITE" id="PS51257">
    <property type="entry name" value="PROKAR_LIPOPROTEIN"/>
    <property type="match status" value="1"/>
</dbReference>
<evidence type="ECO:0000256" key="1">
    <source>
        <dbReference type="SAM" id="MobiDB-lite"/>
    </source>
</evidence>
<dbReference type="EMBL" id="JARKIE010000090">
    <property type="protein sequence ID" value="KAJ7687109.1"/>
    <property type="molecule type" value="Genomic_DNA"/>
</dbReference>
<organism evidence="3 4">
    <name type="scientific">Mycena rosella</name>
    <name type="common">Pink bonnet</name>
    <name type="synonym">Agaricus rosellus</name>
    <dbReference type="NCBI Taxonomy" id="1033263"/>
    <lineage>
        <taxon>Eukaryota</taxon>
        <taxon>Fungi</taxon>
        <taxon>Dikarya</taxon>
        <taxon>Basidiomycota</taxon>
        <taxon>Agaricomycotina</taxon>
        <taxon>Agaricomycetes</taxon>
        <taxon>Agaricomycetidae</taxon>
        <taxon>Agaricales</taxon>
        <taxon>Marasmiineae</taxon>
        <taxon>Mycenaceae</taxon>
        <taxon>Mycena</taxon>
    </lineage>
</organism>
<protein>
    <recommendedName>
        <fullName evidence="5">Secreted protein</fullName>
    </recommendedName>
</protein>
<dbReference type="AlphaFoldDB" id="A0AAD7DAT4"/>
<sequence length="278" mass="30461">MLPKTVTLPLVFVTAVGSCLPQVPHQHTPLPRDNGIPAPKTAHRRGMFNGPSSTHEPHRRNVECMSFCETLCRNVEKNHHISRGVGDFSLKNRKPGEAQAAEKIEGILLDDTCVEEEEGDDDVDDDNASVATDASSDSDSDDEDELDRTEAVRATQNVAALGEQAVSHIIFELEEMASRLTDLGEYLDQRVTGLAPEERARVGKGYGQLAGLMAKLQRVMDLPPPSTQQPTSPTIPVQNIVSPTTAFVPPSPNPRKRKNILPPSPEKAQKRHQSHNIH</sequence>
<evidence type="ECO:0008006" key="5">
    <source>
        <dbReference type="Google" id="ProtNLM"/>
    </source>
</evidence>